<dbReference type="RefSeq" id="WP_020787276.1">
    <property type="nucleotide sequence ID" value="NZ_AP026367.1"/>
</dbReference>
<evidence type="ECO:0000313" key="3">
    <source>
        <dbReference type="EMBL" id="BDN82793.1"/>
    </source>
</evidence>
<dbReference type="Proteomes" id="UP001058626">
    <property type="component" value="Chromosome"/>
</dbReference>
<evidence type="ECO:0000256" key="2">
    <source>
        <dbReference type="ARBA" id="ARBA00022679"/>
    </source>
</evidence>
<sequence>MTETHKVDFSDVRWGSVEWTNLCTLYLRACESRSPAPILGDTAAAEAVQRIEYDWGRMDRTMWPATSQYMVTMRAKQFDDWCTDFLGRHRNAVVLHLGCGMDTRAFRLHPPQSAQWYDVDQPDVIALRRKLYDDCVGYRMIGSSVTDEAWLDEIPTDRPTLLVAEGLLMYLTEPEVRMLLQRVTDRFGAGELAFDTTSPLGPRLSKAFTKGITKWGISDVRDLQQWNPRLRFLEQTHVGALCARIPSAPIRLLWRLVYATPVRNFDVLNRFAF</sequence>
<evidence type="ECO:0000313" key="4">
    <source>
        <dbReference type="Proteomes" id="UP001058626"/>
    </source>
</evidence>
<name>A0A9N7QL89_9MYCO</name>
<keyword evidence="4" id="KW-1185">Reference proteome</keyword>
<dbReference type="Gene3D" id="3.40.50.150">
    <property type="entry name" value="Vaccinia Virus protein VP39"/>
    <property type="match status" value="1"/>
</dbReference>
<gene>
    <name evidence="3" type="ORF">NJB1907Z4_C30080</name>
</gene>
<dbReference type="AlphaFoldDB" id="A0A9N7QL89"/>
<keyword evidence="2" id="KW-0808">Transferase</keyword>
<dbReference type="PANTHER" id="PTHR43619:SF2">
    <property type="entry name" value="S-ADENOSYL-L-METHIONINE-DEPENDENT METHYLTRANSFERASES SUPERFAMILY PROTEIN"/>
    <property type="match status" value="1"/>
</dbReference>
<proteinExistence type="predicted"/>
<protein>
    <submittedName>
        <fullName evidence="3">O-methyltransferase-like protein</fullName>
    </submittedName>
</protein>
<dbReference type="EMBL" id="AP026367">
    <property type="protein sequence ID" value="BDN82793.1"/>
    <property type="molecule type" value="Genomic_DNA"/>
</dbReference>
<organism evidence="3 4">
    <name type="scientific">Mycobacterium pseudoshottsii</name>
    <dbReference type="NCBI Taxonomy" id="265949"/>
    <lineage>
        <taxon>Bacteria</taxon>
        <taxon>Bacillati</taxon>
        <taxon>Actinomycetota</taxon>
        <taxon>Actinomycetes</taxon>
        <taxon>Mycobacteriales</taxon>
        <taxon>Mycobacteriaceae</taxon>
        <taxon>Mycobacterium</taxon>
        <taxon>Mycobacterium ulcerans group</taxon>
    </lineage>
</organism>
<dbReference type="SUPFAM" id="SSF53335">
    <property type="entry name" value="S-adenosyl-L-methionine-dependent methyltransferases"/>
    <property type="match status" value="1"/>
</dbReference>
<dbReference type="PIRSF" id="PIRSF028177">
    <property type="entry name" value="Polyketide_synth_Omtfrase_TcmP"/>
    <property type="match status" value="1"/>
</dbReference>
<keyword evidence="1" id="KW-0489">Methyltransferase</keyword>
<dbReference type="InterPro" id="IPR016874">
    <property type="entry name" value="TcmP-like"/>
</dbReference>
<reference evidence="3" key="1">
    <citation type="submission" date="2022-06" db="EMBL/GenBank/DDBJ databases">
        <title>Complete genome sequence of Mycobacterium pseudoshottsii NJB1907-Z4.</title>
        <authorList>
            <person name="Komine T."/>
            <person name="Fukano H."/>
            <person name="Wada S."/>
        </authorList>
    </citation>
    <scope>NUCLEOTIDE SEQUENCE</scope>
    <source>
        <strain evidence="3">NJB1907-Z4</strain>
    </source>
</reference>
<dbReference type="GO" id="GO:0032259">
    <property type="term" value="P:methylation"/>
    <property type="evidence" value="ECO:0007669"/>
    <property type="project" value="UniProtKB-KW"/>
</dbReference>
<accession>A0A9N7QL89</accession>
<evidence type="ECO:0000256" key="1">
    <source>
        <dbReference type="ARBA" id="ARBA00022603"/>
    </source>
</evidence>
<dbReference type="PANTHER" id="PTHR43619">
    <property type="entry name" value="S-ADENOSYL-L-METHIONINE-DEPENDENT METHYLTRANSFERASE YKTD-RELATED"/>
    <property type="match status" value="1"/>
</dbReference>
<dbReference type="InterPro" id="IPR029063">
    <property type="entry name" value="SAM-dependent_MTases_sf"/>
</dbReference>
<dbReference type="Pfam" id="PF04072">
    <property type="entry name" value="LCM"/>
    <property type="match status" value="1"/>
</dbReference>
<dbReference type="GO" id="GO:0008168">
    <property type="term" value="F:methyltransferase activity"/>
    <property type="evidence" value="ECO:0007669"/>
    <property type="project" value="UniProtKB-KW"/>
</dbReference>
<dbReference type="InterPro" id="IPR007213">
    <property type="entry name" value="Ppm1/Ppm2/Tcmp"/>
</dbReference>